<dbReference type="PANTHER" id="PTHR43280:SF2">
    <property type="entry name" value="HTH-TYPE TRANSCRIPTIONAL REGULATOR EXSA"/>
    <property type="match status" value="1"/>
</dbReference>
<evidence type="ECO:0000256" key="1">
    <source>
        <dbReference type="ARBA" id="ARBA00023015"/>
    </source>
</evidence>
<evidence type="ECO:0000256" key="2">
    <source>
        <dbReference type="ARBA" id="ARBA00023125"/>
    </source>
</evidence>
<evidence type="ECO:0000313" key="5">
    <source>
        <dbReference type="EMBL" id="AQQ71153.1"/>
    </source>
</evidence>
<name>A0A1Q2MEM0_9BACT</name>
<protein>
    <submittedName>
        <fullName evidence="5">Chb operon repressor</fullName>
    </submittedName>
</protein>
<dbReference type="InterPro" id="IPR037923">
    <property type="entry name" value="HTH-like"/>
</dbReference>
<dbReference type="RefSeq" id="WP_146683362.1">
    <property type="nucleotide sequence ID" value="NZ_CP019646.1"/>
</dbReference>
<organism evidence="5 6">
    <name type="scientific">Limihaloglobus sulfuriphilus</name>
    <dbReference type="NCBI Taxonomy" id="1851148"/>
    <lineage>
        <taxon>Bacteria</taxon>
        <taxon>Pseudomonadati</taxon>
        <taxon>Planctomycetota</taxon>
        <taxon>Phycisphaerae</taxon>
        <taxon>Sedimentisphaerales</taxon>
        <taxon>Sedimentisphaeraceae</taxon>
        <taxon>Limihaloglobus</taxon>
    </lineage>
</organism>
<dbReference type="KEGG" id="pbas:SMSP2_01518"/>
<dbReference type="Gene3D" id="1.10.10.60">
    <property type="entry name" value="Homeodomain-like"/>
    <property type="match status" value="2"/>
</dbReference>
<dbReference type="Pfam" id="PF12833">
    <property type="entry name" value="HTH_18"/>
    <property type="match status" value="1"/>
</dbReference>
<dbReference type="SUPFAM" id="SSF46689">
    <property type="entry name" value="Homeodomain-like"/>
    <property type="match status" value="2"/>
</dbReference>
<gene>
    <name evidence="5" type="primary">chbR</name>
    <name evidence="5" type="ORF">SMSP2_01518</name>
</gene>
<dbReference type="AlphaFoldDB" id="A0A1Q2MEM0"/>
<evidence type="ECO:0000256" key="3">
    <source>
        <dbReference type="ARBA" id="ARBA00023163"/>
    </source>
</evidence>
<dbReference type="InterPro" id="IPR018062">
    <property type="entry name" value="HTH_AraC-typ_CS"/>
</dbReference>
<sequence length="268" mass="31152">MKSREKHAESRLPITIPAMLTTTGHRLARNNVRNHAHDYTELILVTQGTCIVKTQDKTLSGKAGDLFIIPPRLSHFQPEEDWVGTSYIGFYCRKDYFNCSFRVISLKNEIYIPRWIEDLIDIHTLIMDSSLYEEIAVGILCSIIARIKQIEMHIEEAKSTPPALRKAIEKIQKNYTKVISVEEIAESADISASYLTKLFKRHLGCSPIQYQQKLRMRLARRYLLNPYMTVKQTAQKCGYESTNLFIRQFKKNHKISPGKWQQQFTEKI</sequence>
<dbReference type="GO" id="GO:0043565">
    <property type="term" value="F:sequence-specific DNA binding"/>
    <property type="evidence" value="ECO:0007669"/>
    <property type="project" value="InterPro"/>
</dbReference>
<proteinExistence type="predicted"/>
<accession>A0A1Q2MEM0</accession>
<dbReference type="Gene3D" id="2.60.120.10">
    <property type="entry name" value="Jelly Rolls"/>
    <property type="match status" value="1"/>
</dbReference>
<dbReference type="OrthoDB" id="9802263at2"/>
<dbReference type="SUPFAM" id="SSF51215">
    <property type="entry name" value="Regulatory protein AraC"/>
    <property type="match status" value="1"/>
</dbReference>
<keyword evidence="2" id="KW-0238">DNA-binding</keyword>
<evidence type="ECO:0000313" key="6">
    <source>
        <dbReference type="Proteomes" id="UP000188181"/>
    </source>
</evidence>
<dbReference type="InterPro" id="IPR009057">
    <property type="entry name" value="Homeodomain-like_sf"/>
</dbReference>
<keyword evidence="6" id="KW-1185">Reference proteome</keyword>
<reference evidence="6" key="1">
    <citation type="submission" date="2017-02" db="EMBL/GenBank/DDBJ databases">
        <title>Comparative genomics and description of representatives of a novel lineage of planctomycetes thriving in anoxic sediments.</title>
        <authorList>
            <person name="Spring S."/>
            <person name="Bunk B."/>
            <person name="Sproer C."/>
        </authorList>
    </citation>
    <scope>NUCLEOTIDE SEQUENCE [LARGE SCALE GENOMIC DNA]</scope>
    <source>
        <strain evidence="6">SM-Chi-D1</strain>
    </source>
</reference>
<dbReference type="GO" id="GO:0003700">
    <property type="term" value="F:DNA-binding transcription factor activity"/>
    <property type="evidence" value="ECO:0007669"/>
    <property type="project" value="InterPro"/>
</dbReference>
<evidence type="ECO:0000259" key="4">
    <source>
        <dbReference type="PROSITE" id="PS01124"/>
    </source>
</evidence>
<dbReference type="EMBL" id="CP019646">
    <property type="protein sequence ID" value="AQQ71153.1"/>
    <property type="molecule type" value="Genomic_DNA"/>
</dbReference>
<dbReference type="Proteomes" id="UP000188181">
    <property type="component" value="Chromosome"/>
</dbReference>
<dbReference type="InterPro" id="IPR014710">
    <property type="entry name" value="RmlC-like_jellyroll"/>
</dbReference>
<dbReference type="STRING" id="1851148.SMSP2_01518"/>
<feature type="domain" description="HTH araC/xylS-type" evidence="4">
    <location>
        <begin position="165"/>
        <end position="263"/>
    </location>
</feature>
<dbReference type="SMART" id="SM00342">
    <property type="entry name" value="HTH_ARAC"/>
    <property type="match status" value="1"/>
</dbReference>
<dbReference type="PANTHER" id="PTHR43280">
    <property type="entry name" value="ARAC-FAMILY TRANSCRIPTIONAL REGULATOR"/>
    <property type="match status" value="1"/>
</dbReference>
<dbReference type="Pfam" id="PF02311">
    <property type="entry name" value="AraC_binding"/>
    <property type="match status" value="1"/>
</dbReference>
<keyword evidence="1" id="KW-0805">Transcription regulation</keyword>
<keyword evidence="3" id="KW-0804">Transcription</keyword>
<dbReference type="PROSITE" id="PS01124">
    <property type="entry name" value="HTH_ARAC_FAMILY_2"/>
    <property type="match status" value="1"/>
</dbReference>
<dbReference type="PROSITE" id="PS00041">
    <property type="entry name" value="HTH_ARAC_FAMILY_1"/>
    <property type="match status" value="1"/>
</dbReference>
<dbReference type="InterPro" id="IPR003313">
    <property type="entry name" value="AraC-bd"/>
</dbReference>
<dbReference type="InterPro" id="IPR018060">
    <property type="entry name" value="HTH_AraC"/>
</dbReference>